<reference evidence="2" key="1">
    <citation type="journal article" date="2014" name="Front. Microbiol.">
        <title>High frequency of phylogenetically diverse reductive dehalogenase-homologous genes in deep subseafloor sedimentary metagenomes.</title>
        <authorList>
            <person name="Kawai M."/>
            <person name="Futagami T."/>
            <person name="Toyoda A."/>
            <person name="Takaki Y."/>
            <person name="Nishi S."/>
            <person name="Hori S."/>
            <person name="Arai W."/>
            <person name="Tsubouchi T."/>
            <person name="Morono Y."/>
            <person name="Uchiyama I."/>
            <person name="Ito T."/>
            <person name="Fujiyama A."/>
            <person name="Inagaki F."/>
            <person name="Takami H."/>
        </authorList>
    </citation>
    <scope>NUCLEOTIDE SEQUENCE</scope>
    <source>
        <strain evidence="2">Expedition CK06-06</strain>
    </source>
</reference>
<keyword evidence="1" id="KW-0472">Membrane</keyword>
<keyword evidence="1" id="KW-1133">Transmembrane helix</keyword>
<gene>
    <name evidence="2" type="ORF">S06H3_64185</name>
</gene>
<feature type="non-terminal residue" evidence="2">
    <location>
        <position position="67"/>
    </location>
</feature>
<dbReference type="PROSITE" id="PS51257">
    <property type="entry name" value="PROKAR_LIPOPROTEIN"/>
    <property type="match status" value="1"/>
</dbReference>
<dbReference type="AlphaFoldDB" id="X1Q895"/>
<name>X1Q895_9ZZZZ</name>
<sequence>MSDKVRIEKIAIICLTVIVALACCGVGYAHWTKTLDIDGTVETGEFNAGFTACSTNDPPPDGMTGKI</sequence>
<accession>X1Q895</accession>
<dbReference type="EMBL" id="BARV01042791">
    <property type="protein sequence ID" value="GAI50991.1"/>
    <property type="molecule type" value="Genomic_DNA"/>
</dbReference>
<protein>
    <recommendedName>
        <fullName evidence="3">SipW-cognate class signal peptide</fullName>
    </recommendedName>
</protein>
<keyword evidence="1" id="KW-0812">Transmembrane</keyword>
<organism evidence="2">
    <name type="scientific">marine sediment metagenome</name>
    <dbReference type="NCBI Taxonomy" id="412755"/>
    <lineage>
        <taxon>unclassified sequences</taxon>
        <taxon>metagenomes</taxon>
        <taxon>ecological metagenomes</taxon>
    </lineage>
</organism>
<evidence type="ECO:0008006" key="3">
    <source>
        <dbReference type="Google" id="ProtNLM"/>
    </source>
</evidence>
<evidence type="ECO:0000256" key="1">
    <source>
        <dbReference type="SAM" id="Phobius"/>
    </source>
</evidence>
<comment type="caution">
    <text evidence="2">The sequence shown here is derived from an EMBL/GenBank/DDBJ whole genome shotgun (WGS) entry which is preliminary data.</text>
</comment>
<proteinExistence type="predicted"/>
<feature type="transmembrane region" description="Helical" evidence="1">
    <location>
        <begin position="12"/>
        <end position="31"/>
    </location>
</feature>
<evidence type="ECO:0000313" key="2">
    <source>
        <dbReference type="EMBL" id="GAI50991.1"/>
    </source>
</evidence>